<dbReference type="AlphaFoldDB" id="A0A7C0Y8Y9"/>
<dbReference type="FunFam" id="3.40.50.620:FF:000019">
    <property type="entry name" value="Argininosuccinate synthase"/>
    <property type="match status" value="1"/>
</dbReference>
<evidence type="ECO:0000256" key="3">
    <source>
        <dbReference type="ARBA" id="ARBA00022571"/>
    </source>
</evidence>
<proteinExistence type="predicted"/>
<dbReference type="PANTHER" id="PTHR11587:SF2">
    <property type="entry name" value="ARGININOSUCCINATE SYNTHASE"/>
    <property type="match status" value="1"/>
</dbReference>
<organism evidence="10">
    <name type="scientific">Thermosulfidibacter takaii</name>
    <dbReference type="NCBI Taxonomy" id="412593"/>
    <lineage>
        <taxon>Bacteria</taxon>
        <taxon>Pseudomonadati</taxon>
        <taxon>Thermosulfidibacterota</taxon>
        <taxon>Thermosulfidibacteria</taxon>
        <taxon>Thermosulfidibacterales</taxon>
        <taxon>Thermosulfidibacteraceae</taxon>
    </lineage>
</organism>
<dbReference type="PROSITE" id="PS00564">
    <property type="entry name" value="ARGININOSUCCIN_SYN_1"/>
    <property type="match status" value="1"/>
</dbReference>
<dbReference type="GO" id="GO:0000053">
    <property type="term" value="P:argininosuccinate metabolic process"/>
    <property type="evidence" value="ECO:0007669"/>
    <property type="project" value="TreeGrafter"/>
</dbReference>
<dbReference type="GO" id="GO:0004055">
    <property type="term" value="F:argininosuccinate synthase activity"/>
    <property type="evidence" value="ECO:0007669"/>
    <property type="project" value="UniProtKB-EC"/>
</dbReference>
<evidence type="ECO:0000256" key="6">
    <source>
        <dbReference type="ARBA" id="ARBA00022741"/>
    </source>
</evidence>
<dbReference type="GO" id="GO:0005737">
    <property type="term" value="C:cytoplasm"/>
    <property type="evidence" value="ECO:0007669"/>
    <property type="project" value="TreeGrafter"/>
</dbReference>
<keyword evidence="5" id="KW-0028">Amino-acid biosynthesis</keyword>
<dbReference type="NCBIfam" id="NF001770">
    <property type="entry name" value="PRK00509.1"/>
    <property type="match status" value="1"/>
</dbReference>
<dbReference type="Pfam" id="PF00764">
    <property type="entry name" value="Arginosuc_synth"/>
    <property type="match status" value="1"/>
</dbReference>
<dbReference type="PROSITE" id="PS00565">
    <property type="entry name" value="ARGININOSUCCIN_SYN_2"/>
    <property type="match status" value="1"/>
</dbReference>
<protein>
    <recommendedName>
        <fullName evidence="2">argininosuccinate synthase</fullName>
        <ecNumber evidence="2">6.3.4.5</ecNumber>
    </recommendedName>
</protein>
<keyword evidence="7" id="KW-0067">ATP-binding</keyword>
<dbReference type="InterPro" id="IPR048267">
    <property type="entry name" value="Arginosuc_syn_N"/>
</dbReference>
<dbReference type="Gene3D" id="3.90.1260.10">
    <property type="entry name" value="Argininosuccinate synthetase, chain A, domain 2"/>
    <property type="match status" value="1"/>
</dbReference>
<reference evidence="10" key="1">
    <citation type="journal article" date="2020" name="mSystems">
        <title>Genome- and Community-Level Interaction Insights into Carbon Utilization and Element Cycling Functions of Hydrothermarchaeota in Hydrothermal Sediment.</title>
        <authorList>
            <person name="Zhou Z."/>
            <person name="Liu Y."/>
            <person name="Xu W."/>
            <person name="Pan J."/>
            <person name="Luo Z.H."/>
            <person name="Li M."/>
        </authorList>
    </citation>
    <scope>NUCLEOTIDE SEQUENCE [LARGE SCALE GENOMIC DNA]</scope>
    <source>
        <strain evidence="10">HyVt-115</strain>
    </source>
</reference>
<feature type="domain" description="Arginosuccinate synthase-like N-terminal" evidence="8">
    <location>
        <begin position="6"/>
        <end position="167"/>
    </location>
</feature>
<name>A0A7C0Y8Y9_9BACT</name>
<evidence type="ECO:0000256" key="1">
    <source>
        <dbReference type="ARBA" id="ARBA00004967"/>
    </source>
</evidence>
<dbReference type="GO" id="GO:0000050">
    <property type="term" value="P:urea cycle"/>
    <property type="evidence" value="ECO:0007669"/>
    <property type="project" value="TreeGrafter"/>
</dbReference>
<dbReference type="UniPathway" id="UPA00068">
    <property type="reaction ID" value="UER00113"/>
</dbReference>
<dbReference type="GO" id="GO:0006526">
    <property type="term" value="P:L-arginine biosynthetic process"/>
    <property type="evidence" value="ECO:0007669"/>
    <property type="project" value="UniProtKB-UniPathway"/>
</dbReference>
<dbReference type="InterPro" id="IPR023434">
    <property type="entry name" value="Arginosuc_synth_type_1_subfam"/>
</dbReference>
<feature type="non-terminal residue" evidence="10">
    <location>
        <position position="206"/>
    </location>
</feature>
<dbReference type="InterPro" id="IPR018223">
    <property type="entry name" value="Arginosuc_synth_CS"/>
</dbReference>
<evidence type="ECO:0000256" key="2">
    <source>
        <dbReference type="ARBA" id="ARBA00012286"/>
    </source>
</evidence>
<dbReference type="EC" id="6.3.4.5" evidence="2"/>
<dbReference type="CDD" id="cd01999">
    <property type="entry name" value="ASS"/>
    <property type="match status" value="1"/>
</dbReference>
<dbReference type="Proteomes" id="UP000885690">
    <property type="component" value="Unassembled WGS sequence"/>
</dbReference>
<evidence type="ECO:0000313" key="10">
    <source>
        <dbReference type="EMBL" id="HDD52937.1"/>
    </source>
</evidence>
<evidence type="ECO:0000256" key="7">
    <source>
        <dbReference type="ARBA" id="ARBA00022840"/>
    </source>
</evidence>
<dbReference type="InterPro" id="IPR024074">
    <property type="entry name" value="AS_cat/multimer_dom_body"/>
</dbReference>
<dbReference type="EMBL" id="DQWS01000099">
    <property type="protein sequence ID" value="HDD52937.1"/>
    <property type="molecule type" value="Genomic_DNA"/>
</dbReference>
<feature type="domain" description="Arginosuccinate synthase C-terminal" evidence="9">
    <location>
        <begin position="176"/>
        <end position="204"/>
    </location>
</feature>
<gene>
    <name evidence="10" type="ORF">ENF32_02565</name>
</gene>
<dbReference type="Gene3D" id="3.40.50.620">
    <property type="entry name" value="HUPs"/>
    <property type="match status" value="1"/>
</dbReference>
<accession>A0A7C0Y8Y9</accession>
<dbReference type="InterPro" id="IPR001518">
    <property type="entry name" value="Arginosuc_synth"/>
</dbReference>
<comment type="pathway">
    <text evidence="1">Amino-acid biosynthesis; L-arginine biosynthesis; L-arginine from L-ornithine and carbamoyl phosphate: step 2/3.</text>
</comment>
<dbReference type="InterPro" id="IPR048268">
    <property type="entry name" value="Arginosuc_syn_C"/>
</dbReference>
<keyword evidence="3" id="KW-0055">Arginine biosynthesis</keyword>
<evidence type="ECO:0000259" key="9">
    <source>
        <dbReference type="Pfam" id="PF20979"/>
    </source>
</evidence>
<sequence length="206" mass="23169">MEKPKKVVLAYSGGLDTSVIIRWLIDNYGCEVIAFSADVGQQEDMEEVRKKALATGASKVHIYDLKEEFLRDYCFKALKAQALYEGKYPLGTALNRPIISKYLVEVAEKEGADAVAHGATGKGNDQVRFEVSVMALNPDIKCLAPVREWEFKSREEEIEYAQKHGIPVPVTKDKPYSIDLNIWSISIECGILEDPWEEPPEDAYLI</sequence>
<dbReference type="PANTHER" id="PTHR11587">
    <property type="entry name" value="ARGININOSUCCINATE SYNTHASE"/>
    <property type="match status" value="1"/>
</dbReference>
<dbReference type="InterPro" id="IPR014729">
    <property type="entry name" value="Rossmann-like_a/b/a_fold"/>
</dbReference>
<evidence type="ECO:0000259" key="8">
    <source>
        <dbReference type="Pfam" id="PF00764"/>
    </source>
</evidence>
<dbReference type="GO" id="GO:0005524">
    <property type="term" value="F:ATP binding"/>
    <property type="evidence" value="ECO:0007669"/>
    <property type="project" value="UniProtKB-KW"/>
</dbReference>
<dbReference type="SUPFAM" id="SSF52402">
    <property type="entry name" value="Adenine nucleotide alpha hydrolases-like"/>
    <property type="match status" value="1"/>
</dbReference>
<dbReference type="NCBIfam" id="TIGR00032">
    <property type="entry name" value="argG"/>
    <property type="match status" value="1"/>
</dbReference>
<dbReference type="Pfam" id="PF20979">
    <property type="entry name" value="Arginosuc_syn_C"/>
    <property type="match status" value="1"/>
</dbReference>
<comment type="caution">
    <text evidence="10">The sequence shown here is derived from an EMBL/GenBank/DDBJ whole genome shotgun (WGS) entry which is preliminary data.</text>
</comment>
<keyword evidence="6" id="KW-0547">Nucleotide-binding</keyword>
<evidence type="ECO:0000256" key="4">
    <source>
        <dbReference type="ARBA" id="ARBA00022598"/>
    </source>
</evidence>
<evidence type="ECO:0000256" key="5">
    <source>
        <dbReference type="ARBA" id="ARBA00022605"/>
    </source>
</evidence>
<keyword evidence="4 10" id="KW-0436">Ligase</keyword>